<keyword evidence="2" id="KW-1185">Reference proteome</keyword>
<dbReference type="InterPro" id="IPR012337">
    <property type="entry name" value="RNaseH-like_sf"/>
</dbReference>
<dbReference type="InterPro" id="IPR036397">
    <property type="entry name" value="RNaseH_sf"/>
</dbReference>
<dbReference type="Proteomes" id="UP000193309">
    <property type="component" value="Unassembled WGS sequence"/>
</dbReference>
<proteinExistence type="predicted"/>
<dbReference type="GO" id="GO:0003676">
    <property type="term" value="F:nucleic acid binding"/>
    <property type="evidence" value="ECO:0007669"/>
    <property type="project" value="InterPro"/>
</dbReference>
<reference evidence="2" key="1">
    <citation type="submission" date="2017-04" db="EMBL/GenBank/DDBJ databases">
        <authorList>
            <person name="Varghese N."/>
            <person name="Submissions S."/>
        </authorList>
    </citation>
    <scope>NUCLEOTIDE SEQUENCE [LARGE SCALE GENOMIC DNA]</scope>
    <source>
        <strain evidence="2">VDS</strain>
    </source>
</reference>
<name>A0A1X7HYS7_9CORY</name>
<organism evidence="1 2">
    <name type="scientific">Corynebacterium pollutisoli</name>
    <dbReference type="NCBI Taxonomy" id="1610489"/>
    <lineage>
        <taxon>Bacteria</taxon>
        <taxon>Bacillati</taxon>
        <taxon>Actinomycetota</taxon>
        <taxon>Actinomycetes</taxon>
        <taxon>Mycobacteriales</taxon>
        <taxon>Corynebacteriaceae</taxon>
        <taxon>Corynebacterium</taxon>
    </lineage>
</organism>
<protein>
    <submittedName>
        <fullName evidence="1">Uncharacterized protein</fullName>
    </submittedName>
</protein>
<dbReference type="Gene3D" id="3.30.420.10">
    <property type="entry name" value="Ribonuclease H-like superfamily/Ribonuclease H"/>
    <property type="match status" value="1"/>
</dbReference>
<accession>A0A1X7HYS7</accession>
<evidence type="ECO:0000313" key="1">
    <source>
        <dbReference type="EMBL" id="SMG06838.1"/>
    </source>
</evidence>
<sequence length="158" mass="16861">MGSGVLYFDLETANADQLHTYGPGFIRLAAWAWNDGPITVTDDIGKLLTQLEQARFIVGHNILGFDLPALERYHALDVESLVAANKVLDTLLAARQCDPPRAGGVDGGRYSLGSLGARLVGKSKLEDADDTLLKSLAEEYGGYDAIGQVHGSGVSAFR</sequence>
<dbReference type="EMBL" id="FXAR01000001">
    <property type="protein sequence ID" value="SMG06838.1"/>
    <property type="molecule type" value="Genomic_DNA"/>
</dbReference>
<gene>
    <name evidence="1" type="ORF">SAMN06295981_0203</name>
</gene>
<evidence type="ECO:0000313" key="2">
    <source>
        <dbReference type="Proteomes" id="UP000193309"/>
    </source>
</evidence>
<dbReference type="SUPFAM" id="SSF53098">
    <property type="entry name" value="Ribonuclease H-like"/>
    <property type="match status" value="1"/>
</dbReference>
<dbReference type="AlphaFoldDB" id="A0A1X7HYS7"/>